<feature type="chain" id="PRO_5043977526" description="Secreted protein" evidence="1">
    <location>
        <begin position="18"/>
        <end position="97"/>
    </location>
</feature>
<gene>
    <name evidence="2" type="ORF">CEXT_639231</name>
</gene>
<dbReference type="Proteomes" id="UP001054945">
    <property type="component" value="Unassembled WGS sequence"/>
</dbReference>
<dbReference type="EMBL" id="BPLR01014428">
    <property type="protein sequence ID" value="GIY68718.1"/>
    <property type="molecule type" value="Genomic_DNA"/>
</dbReference>
<proteinExistence type="predicted"/>
<organism evidence="2 3">
    <name type="scientific">Caerostris extrusa</name>
    <name type="common">Bark spider</name>
    <name type="synonym">Caerostris bankana</name>
    <dbReference type="NCBI Taxonomy" id="172846"/>
    <lineage>
        <taxon>Eukaryota</taxon>
        <taxon>Metazoa</taxon>
        <taxon>Ecdysozoa</taxon>
        <taxon>Arthropoda</taxon>
        <taxon>Chelicerata</taxon>
        <taxon>Arachnida</taxon>
        <taxon>Araneae</taxon>
        <taxon>Araneomorphae</taxon>
        <taxon>Entelegynae</taxon>
        <taxon>Araneoidea</taxon>
        <taxon>Araneidae</taxon>
        <taxon>Caerostris</taxon>
    </lineage>
</organism>
<sequence>MLLMVMVIVVILAGSHDDRDDGHGIMMIVDDGHDAHDDGGRDDDSVNSIIIYGLFYGVSTRKAITQHNRRVCEEKGLMRNNEQREVMKIFAFKYSLL</sequence>
<evidence type="ECO:0000313" key="3">
    <source>
        <dbReference type="Proteomes" id="UP001054945"/>
    </source>
</evidence>
<accession>A0AAV4VGN6</accession>
<evidence type="ECO:0000256" key="1">
    <source>
        <dbReference type="SAM" id="SignalP"/>
    </source>
</evidence>
<comment type="caution">
    <text evidence="2">The sequence shown here is derived from an EMBL/GenBank/DDBJ whole genome shotgun (WGS) entry which is preliminary data.</text>
</comment>
<protein>
    <recommendedName>
        <fullName evidence="4">Secreted protein</fullName>
    </recommendedName>
</protein>
<evidence type="ECO:0008006" key="4">
    <source>
        <dbReference type="Google" id="ProtNLM"/>
    </source>
</evidence>
<reference evidence="2 3" key="1">
    <citation type="submission" date="2021-06" db="EMBL/GenBank/DDBJ databases">
        <title>Caerostris extrusa draft genome.</title>
        <authorList>
            <person name="Kono N."/>
            <person name="Arakawa K."/>
        </authorList>
    </citation>
    <scope>NUCLEOTIDE SEQUENCE [LARGE SCALE GENOMIC DNA]</scope>
</reference>
<name>A0AAV4VGN6_CAEEX</name>
<evidence type="ECO:0000313" key="2">
    <source>
        <dbReference type="EMBL" id="GIY68718.1"/>
    </source>
</evidence>
<keyword evidence="3" id="KW-1185">Reference proteome</keyword>
<dbReference type="AlphaFoldDB" id="A0AAV4VGN6"/>
<feature type="signal peptide" evidence="1">
    <location>
        <begin position="1"/>
        <end position="17"/>
    </location>
</feature>
<keyword evidence="1" id="KW-0732">Signal</keyword>